<dbReference type="Proteomes" id="UP000305874">
    <property type="component" value="Unassembled WGS sequence"/>
</dbReference>
<proteinExistence type="predicted"/>
<dbReference type="InterPro" id="IPR008969">
    <property type="entry name" value="CarboxyPept-like_regulatory"/>
</dbReference>
<dbReference type="EMBL" id="PNCG01001223">
    <property type="protein sequence ID" value="TMP64351.1"/>
    <property type="molecule type" value="Genomic_DNA"/>
</dbReference>
<evidence type="ECO:0000256" key="1">
    <source>
        <dbReference type="SAM" id="Phobius"/>
    </source>
</evidence>
<evidence type="ECO:0008006" key="4">
    <source>
        <dbReference type="Google" id="ProtNLM"/>
    </source>
</evidence>
<feature type="non-terminal residue" evidence="2">
    <location>
        <position position="102"/>
    </location>
</feature>
<reference evidence="3" key="2">
    <citation type="submission" date="2019-06" db="EMBL/GenBank/DDBJ databases">
        <title>Co-occurence of chitin degradation, pigmentation and bioactivity in marine Pseudoalteromonas.</title>
        <authorList>
            <person name="Sonnenschein E.C."/>
            <person name="Bech P.K."/>
        </authorList>
    </citation>
    <scope>NUCLEOTIDE SEQUENCE [LARGE SCALE GENOMIC DNA]</scope>
    <source>
        <strain evidence="3">S2897</strain>
    </source>
</reference>
<dbReference type="Pfam" id="PF13715">
    <property type="entry name" value="CarbopepD_reg_2"/>
    <property type="match status" value="1"/>
</dbReference>
<keyword evidence="1" id="KW-1133">Transmembrane helix</keyword>
<accession>A0A5S3XW68</accession>
<protein>
    <recommendedName>
        <fullName evidence="4">TonB-dependent receptor</fullName>
    </recommendedName>
</protein>
<gene>
    <name evidence="2" type="ORF">CWC05_24550</name>
</gene>
<dbReference type="SUPFAM" id="SSF49464">
    <property type="entry name" value="Carboxypeptidase regulatory domain-like"/>
    <property type="match status" value="1"/>
</dbReference>
<sequence length="102" mass="11226">MISEWLLLTANSYLMQKILLPIFFLFSSHFIFGATISGEILSAKDQKPLPFASVLVKGTTVGVSANAQGKFSIQLEPGEYILVCQNVGYASQEKKIRVSKNN</sequence>
<keyword evidence="1" id="KW-0472">Membrane</keyword>
<dbReference type="Gene3D" id="2.60.40.1120">
    <property type="entry name" value="Carboxypeptidase-like, regulatory domain"/>
    <property type="match status" value="1"/>
</dbReference>
<keyword evidence="1" id="KW-0812">Transmembrane</keyword>
<dbReference type="AlphaFoldDB" id="A0A5S3XW68"/>
<evidence type="ECO:0000313" key="2">
    <source>
        <dbReference type="EMBL" id="TMP64351.1"/>
    </source>
</evidence>
<organism evidence="2 3">
    <name type="scientific">Pseudoalteromonas ruthenica</name>
    <dbReference type="NCBI Taxonomy" id="151081"/>
    <lineage>
        <taxon>Bacteria</taxon>
        <taxon>Pseudomonadati</taxon>
        <taxon>Pseudomonadota</taxon>
        <taxon>Gammaproteobacteria</taxon>
        <taxon>Alteromonadales</taxon>
        <taxon>Pseudoalteromonadaceae</taxon>
        <taxon>Pseudoalteromonas</taxon>
    </lineage>
</organism>
<name>A0A5S3XW68_9GAMM</name>
<comment type="caution">
    <text evidence="2">The sequence shown here is derived from an EMBL/GenBank/DDBJ whole genome shotgun (WGS) entry which is preliminary data.</text>
</comment>
<reference evidence="2 3" key="1">
    <citation type="submission" date="2017-12" db="EMBL/GenBank/DDBJ databases">
        <authorList>
            <person name="Paulsen S."/>
            <person name="Gram L.K."/>
        </authorList>
    </citation>
    <scope>NUCLEOTIDE SEQUENCE [LARGE SCALE GENOMIC DNA]</scope>
    <source>
        <strain evidence="2 3">S2897</strain>
    </source>
</reference>
<evidence type="ECO:0000313" key="3">
    <source>
        <dbReference type="Proteomes" id="UP000305874"/>
    </source>
</evidence>
<feature type="transmembrane region" description="Helical" evidence="1">
    <location>
        <begin position="20"/>
        <end position="41"/>
    </location>
</feature>